<keyword evidence="2" id="KW-1185">Reference proteome</keyword>
<evidence type="ECO:0000313" key="1">
    <source>
        <dbReference type="EMBL" id="CAG8850201.1"/>
    </source>
</evidence>
<evidence type="ECO:0000313" key="2">
    <source>
        <dbReference type="Proteomes" id="UP000789901"/>
    </source>
</evidence>
<accession>A0ABN7X9X4</accession>
<protein>
    <submittedName>
        <fullName evidence="1">27513_t:CDS:1</fullName>
    </submittedName>
</protein>
<sequence>GNLLLTGTVLYHVDHKQIDLPLNIAMVSSILHFMHFDETVDAVLSTL</sequence>
<proteinExistence type="predicted"/>
<feature type="non-terminal residue" evidence="1">
    <location>
        <position position="1"/>
    </location>
</feature>
<gene>
    <name evidence="1" type="ORF">GMARGA_LOCUS40097</name>
</gene>
<comment type="caution">
    <text evidence="1">The sequence shown here is derived from an EMBL/GenBank/DDBJ whole genome shotgun (WGS) entry which is preliminary data.</text>
</comment>
<dbReference type="Proteomes" id="UP000789901">
    <property type="component" value="Unassembled WGS sequence"/>
</dbReference>
<organism evidence="1 2">
    <name type="scientific">Gigaspora margarita</name>
    <dbReference type="NCBI Taxonomy" id="4874"/>
    <lineage>
        <taxon>Eukaryota</taxon>
        <taxon>Fungi</taxon>
        <taxon>Fungi incertae sedis</taxon>
        <taxon>Mucoromycota</taxon>
        <taxon>Glomeromycotina</taxon>
        <taxon>Glomeromycetes</taxon>
        <taxon>Diversisporales</taxon>
        <taxon>Gigasporaceae</taxon>
        <taxon>Gigaspora</taxon>
    </lineage>
</organism>
<dbReference type="EMBL" id="CAJVQB010099969">
    <property type="protein sequence ID" value="CAG8850201.1"/>
    <property type="molecule type" value="Genomic_DNA"/>
</dbReference>
<feature type="non-terminal residue" evidence="1">
    <location>
        <position position="47"/>
    </location>
</feature>
<reference evidence="1 2" key="1">
    <citation type="submission" date="2021-06" db="EMBL/GenBank/DDBJ databases">
        <authorList>
            <person name="Kallberg Y."/>
            <person name="Tangrot J."/>
            <person name="Rosling A."/>
        </authorList>
    </citation>
    <scope>NUCLEOTIDE SEQUENCE [LARGE SCALE GENOMIC DNA]</scope>
    <source>
        <strain evidence="1 2">120-4 pot B 10/14</strain>
    </source>
</reference>
<name>A0ABN7X9X4_GIGMA</name>